<dbReference type="FunFam" id="3.30.830.10:FF:000013">
    <property type="entry name" value="Mitochondrial presequence protease"/>
    <property type="match status" value="1"/>
</dbReference>
<evidence type="ECO:0000256" key="9">
    <source>
        <dbReference type="ARBA" id="ARBA00022946"/>
    </source>
</evidence>
<evidence type="ECO:0000256" key="11">
    <source>
        <dbReference type="ARBA" id="ARBA00023128"/>
    </source>
</evidence>
<dbReference type="Proteomes" id="UP000625711">
    <property type="component" value="Unassembled WGS sequence"/>
</dbReference>
<keyword evidence="10" id="KW-0482">Metalloprotease</keyword>
<accession>A0A834MH25</accession>
<dbReference type="GO" id="GO:0005759">
    <property type="term" value="C:mitochondrial matrix"/>
    <property type="evidence" value="ECO:0007669"/>
    <property type="project" value="TreeGrafter"/>
</dbReference>
<dbReference type="FunFam" id="3.30.830.10:FF:000009">
    <property type="entry name" value="Presequence protease, mitochondrial"/>
    <property type="match status" value="1"/>
</dbReference>
<dbReference type="PANTHER" id="PTHR43016:SF13">
    <property type="entry name" value="PRESEQUENCE PROTEASE, MITOCHONDRIAL"/>
    <property type="match status" value="1"/>
</dbReference>
<evidence type="ECO:0000313" key="13">
    <source>
        <dbReference type="EMBL" id="KAF7283258.1"/>
    </source>
</evidence>
<evidence type="ECO:0000259" key="12">
    <source>
        <dbReference type="SMART" id="SM01264"/>
    </source>
</evidence>
<keyword evidence="6" id="KW-0479">Metal-binding</keyword>
<evidence type="ECO:0000256" key="7">
    <source>
        <dbReference type="ARBA" id="ARBA00022801"/>
    </source>
</evidence>
<dbReference type="GO" id="GO:0016485">
    <property type="term" value="P:protein processing"/>
    <property type="evidence" value="ECO:0007669"/>
    <property type="project" value="TreeGrafter"/>
</dbReference>
<dbReference type="Pfam" id="PF08367">
    <property type="entry name" value="M16C_assoc"/>
    <property type="match status" value="1"/>
</dbReference>
<dbReference type="GO" id="GO:0004222">
    <property type="term" value="F:metalloendopeptidase activity"/>
    <property type="evidence" value="ECO:0007669"/>
    <property type="project" value="TreeGrafter"/>
</dbReference>
<comment type="subcellular location">
    <subcellularLocation>
        <location evidence="2">Mitochondrion</location>
    </subcellularLocation>
</comment>
<dbReference type="AlphaFoldDB" id="A0A834MH25"/>
<dbReference type="InterPro" id="IPR007863">
    <property type="entry name" value="Peptidase_M16_C"/>
</dbReference>
<reference evidence="13" key="1">
    <citation type="submission" date="2020-08" db="EMBL/GenBank/DDBJ databases">
        <title>Genome sequencing and assembly of the red palm weevil Rhynchophorus ferrugineus.</title>
        <authorList>
            <person name="Dias G.B."/>
            <person name="Bergman C.M."/>
            <person name="Manee M."/>
        </authorList>
    </citation>
    <scope>NUCLEOTIDE SEQUENCE</scope>
    <source>
        <strain evidence="13">AA-2017</strain>
        <tissue evidence="13">Whole larva</tissue>
    </source>
</reference>
<evidence type="ECO:0000256" key="1">
    <source>
        <dbReference type="ARBA" id="ARBA00001947"/>
    </source>
</evidence>
<organism evidence="13 14">
    <name type="scientific">Rhynchophorus ferrugineus</name>
    <name type="common">Red palm weevil</name>
    <name type="synonym">Curculio ferrugineus</name>
    <dbReference type="NCBI Taxonomy" id="354439"/>
    <lineage>
        <taxon>Eukaryota</taxon>
        <taxon>Metazoa</taxon>
        <taxon>Ecdysozoa</taxon>
        <taxon>Arthropoda</taxon>
        <taxon>Hexapoda</taxon>
        <taxon>Insecta</taxon>
        <taxon>Pterygota</taxon>
        <taxon>Neoptera</taxon>
        <taxon>Endopterygota</taxon>
        <taxon>Coleoptera</taxon>
        <taxon>Polyphaga</taxon>
        <taxon>Cucujiformia</taxon>
        <taxon>Curculionidae</taxon>
        <taxon>Dryophthorinae</taxon>
        <taxon>Rhynchophorus</taxon>
    </lineage>
</organism>
<keyword evidence="8" id="KW-0862">Zinc</keyword>
<keyword evidence="11" id="KW-0496">Mitochondrion</keyword>
<comment type="cofactor">
    <cofactor evidence="1">
        <name>Zn(2+)</name>
        <dbReference type="ChEBI" id="CHEBI:29105"/>
    </cofactor>
</comment>
<evidence type="ECO:0000256" key="6">
    <source>
        <dbReference type="ARBA" id="ARBA00022723"/>
    </source>
</evidence>
<dbReference type="FunFam" id="3.30.830.10:FF:000011">
    <property type="entry name" value="Presequence protease, mitochondrial"/>
    <property type="match status" value="1"/>
</dbReference>
<dbReference type="OrthoDB" id="10250783at2759"/>
<evidence type="ECO:0000256" key="3">
    <source>
        <dbReference type="ARBA" id="ARBA00007575"/>
    </source>
</evidence>
<dbReference type="InterPro" id="IPR013578">
    <property type="entry name" value="Peptidase_M16C_assoc"/>
</dbReference>
<keyword evidence="7" id="KW-0378">Hydrolase</keyword>
<dbReference type="SUPFAM" id="SSF63411">
    <property type="entry name" value="LuxS/MPP-like metallohydrolase"/>
    <property type="match status" value="4"/>
</dbReference>
<gene>
    <name evidence="13" type="ORF">GWI33_001084</name>
</gene>
<dbReference type="InterPro" id="IPR055130">
    <property type="entry name" value="PreP_C"/>
</dbReference>
<evidence type="ECO:0000256" key="10">
    <source>
        <dbReference type="ARBA" id="ARBA00023049"/>
    </source>
</evidence>
<comment type="similarity">
    <text evidence="3">Belongs to the peptidase M16 family. PreP subfamily.</text>
</comment>
<comment type="caution">
    <text evidence="13">The sequence shown here is derived from an EMBL/GenBank/DDBJ whole genome shotgun (WGS) entry which is preliminary data.</text>
</comment>
<dbReference type="Gene3D" id="3.30.830.10">
    <property type="entry name" value="Metalloenzyme, LuxS/M16 peptidase-like"/>
    <property type="match status" value="4"/>
</dbReference>
<dbReference type="Pfam" id="PF05193">
    <property type="entry name" value="Peptidase_M16_C"/>
    <property type="match status" value="1"/>
</dbReference>
<protein>
    <recommendedName>
        <fullName evidence="4">Presequence protease, mitochondrial</fullName>
    </recommendedName>
</protein>
<sequence>MWRRITQIKKFSRAHSQITKPVKNIDYRSDLDGIVVNDKIHGFVVKQIKEIKEFRLRAIYLQHEKTKAEYLHLYRDDSNNLFSVNFRTTPKDNTGKPHILEHTVLCGSQLYPVRDPFFKMLNRSLATFMNAMTGSDYTIYPFSSQNYSDYRNLQKIYLDAVFNPLLSETDFMQEGWRLENIDLSDPKSKLVFKGVVYNEMKGVFSENENIFCQKLQNSILPDHTYGVVSGGDPKDIPNLTWQALKQFHKEHYHPSNCRCLSYGNFPLIPSLEYINEEYFSKYMYSQPSNTIVPKQSRWDEPRRENISCRFDPMGEPVEKQNSIAISLLLSDCTDVYETFLMQFLTELLIKGPNSAFYKSLIEPNFSGGFTPSTGLDTQSRDTVFTVSLQGVKKEDFQKVEDIFNKTIDNVIEQGFSEDHIESVLHSFEIALKHENRNFGLHLLFGLTPIWNHSTKVIEALEVNSMMDRLKNNLKSNPKYLQDVVKKYFQENNHRLVLTMSPDSEYEAKLDKAEEELLKKKTKGLGDKEKAVIYERGLKLKTLQETPQNVNLLPTLVMDDISSDIEKVNKVNVSISNVSTQINEVNSNGLVYFKSILNTSELSEEQQMLLPLFCYVINKLGTAKLNYKEFDSLTNRKTAGLTFNAHIADSLYHLHTYEPGVLISSYCLEKNVDSMWDLWQQLFTISKLDDVDRFKMLIQLYMANLTHGIADSGHIYAMQAASSLVSASAYQVEVLSGLQHIAYMKGLIQTSNYKAMLEGILDIAKNLFDKRKMRVSLNISPDHKSSILRTYENFINSLPENSKATMSESCYVTGKTWIPSEAVNCQHHVLNIPVNYCSKSVLTCPYSTTEHASLQVLARYLSSKYLHPEVREKRGAYGGGARLSPDGVLAFYSYRDPNGSETLDVFDGAYDWLRKNFKECTSQDLLEAKLGVFQKVDTPIPPSSKGFDEFSKRLTPEIFQRHRADIMAVKKQDLEAVTEKYLGSDNSLNCGKVILGPKNDQFEASTRKNEIWTVLDNA</sequence>
<dbReference type="InterPro" id="IPR011249">
    <property type="entry name" value="Metalloenz_LuxS/M16"/>
</dbReference>
<name>A0A834MH25_RHYFE</name>
<dbReference type="SMART" id="SM01264">
    <property type="entry name" value="M16C_associated"/>
    <property type="match status" value="1"/>
</dbReference>
<keyword evidence="9" id="KW-0809">Transit peptide</keyword>
<evidence type="ECO:0000256" key="8">
    <source>
        <dbReference type="ARBA" id="ARBA00022833"/>
    </source>
</evidence>
<keyword evidence="14" id="KW-1185">Reference proteome</keyword>
<dbReference type="EMBL" id="JAACXV010000125">
    <property type="protein sequence ID" value="KAF7283258.1"/>
    <property type="molecule type" value="Genomic_DNA"/>
</dbReference>
<evidence type="ECO:0000256" key="5">
    <source>
        <dbReference type="ARBA" id="ARBA00022670"/>
    </source>
</evidence>
<dbReference type="PANTHER" id="PTHR43016">
    <property type="entry name" value="PRESEQUENCE PROTEASE"/>
    <property type="match status" value="1"/>
</dbReference>
<dbReference type="Pfam" id="PF22516">
    <property type="entry name" value="PreP_C"/>
    <property type="match status" value="1"/>
</dbReference>
<keyword evidence="5" id="KW-0645">Protease</keyword>
<proteinExistence type="inferred from homology"/>
<evidence type="ECO:0000256" key="2">
    <source>
        <dbReference type="ARBA" id="ARBA00004173"/>
    </source>
</evidence>
<dbReference type="GO" id="GO:0046872">
    <property type="term" value="F:metal ion binding"/>
    <property type="evidence" value="ECO:0007669"/>
    <property type="project" value="UniProtKB-KW"/>
</dbReference>
<evidence type="ECO:0000256" key="4">
    <source>
        <dbReference type="ARBA" id="ARBA00020167"/>
    </source>
</evidence>
<feature type="domain" description="Peptidase M16C associated" evidence="12">
    <location>
        <begin position="499"/>
        <end position="746"/>
    </location>
</feature>
<evidence type="ECO:0000313" key="14">
    <source>
        <dbReference type="Proteomes" id="UP000625711"/>
    </source>
</evidence>